<keyword evidence="7" id="KW-1185">Reference proteome</keyword>
<dbReference type="PANTHER" id="PTHR43701">
    <property type="entry name" value="MEMBRANE TRANSPORTER PROTEIN MJ0441-RELATED"/>
    <property type="match status" value="1"/>
</dbReference>
<feature type="transmembrane region" description="Helical" evidence="5">
    <location>
        <begin position="147"/>
        <end position="180"/>
    </location>
</feature>
<protein>
    <recommendedName>
        <fullName evidence="5">Probable membrane transporter protein</fullName>
    </recommendedName>
</protein>
<evidence type="ECO:0000256" key="4">
    <source>
        <dbReference type="ARBA" id="ARBA00023136"/>
    </source>
</evidence>
<comment type="subcellular location">
    <subcellularLocation>
        <location evidence="5">Cell membrane</location>
        <topology evidence="5">Multi-pass membrane protein</topology>
    </subcellularLocation>
    <subcellularLocation>
        <location evidence="1">Membrane</location>
        <topology evidence="1">Multi-pass membrane protein</topology>
    </subcellularLocation>
</comment>
<reference evidence="6 7" key="1">
    <citation type="submission" date="2019-03" db="EMBL/GenBank/DDBJ databases">
        <authorList>
            <person name="Nijsse B."/>
        </authorList>
    </citation>
    <scope>NUCLEOTIDE SEQUENCE [LARGE SCALE GENOMIC DNA]</scope>
    <source>
        <strain evidence="6">Desulfoluna butyratoxydans MSL71</strain>
    </source>
</reference>
<feature type="transmembrane region" description="Helical" evidence="5">
    <location>
        <begin position="12"/>
        <end position="40"/>
    </location>
</feature>
<dbReference type="Proteomes" id="UP000507962">
    <property type="component" value="Unassembled WGS sequence"/>
</dbReference>
<proteinExistence type="inferred from homology"/>
<evidence type="ECO:0000313" key="7">
    <source>
        <dbReference type="Proteomes" id="UP000507962"/>
    </source>
</evidence>
<name>A0A4U8YSF1_9BACT</name>
<dbReference type="InterPro" id="IPR051598">
    <property type="entry name" value="TSUP/Inactive_protease-like"/>
</dbReference>
<feature type="transmembrane region" description="Helical" evidence="5">
    <location>
        <begin position="80"/>
        <end position="101"/>
    </location>
</feature>
<evidence type="ECO:0000256" key="5">
    <source>
        <dbReference type="RuleBase" id="RU363041"/>
    </source>
</evidence>
<dbReference type="InterPro" id="IPR002781">
    <property type="entry name" value="TM_pro_TauE-like"/>
</dbReference>
<feature type="transmembrane region" description="Helical" evidence="5">
    <location>
        <begin position="113"/>
        <end position="135"/>
    </location>
</feature>
<organism evidence="6 7">
    <name type="scientific">Desulfoluna butyratoxydans</name>
    <dbReference type="NCBI Taxonomy" id="231438"/>
    <lineage>
        <taxon>Bacteria</taxon>
        <taxon>Pseudomonadati</taxon>
        <taxon>Thermodesulfobacteriota</taxon>
        <taxon>Desulfobacteria</taxon>
        <taxon>Desulfobacterales</taxon>
        <taxon>Desulfolunaceae</taxon>
        <taxon>Desulfoluna</taxon>
    </lineage>
</organism>
<evidence type="ECO:0000256" key="3">
    <source>
        <dbReference type="ARBA" id="ARBA00022989"/>
    </source>
</evidence>
<dbReference type="GO" id="GO:0005886">
    <property type="term" value="C:plasma membrane"/>
    <property type="evidence" value="ECO:0007669"/>
    <property type="project" value="UniProtKB-SubCell"/>
</dbReference>
<dbReference type="PANTHER" id="PTHR43701:SF2">
    <property type="entry name" value="MEMBRANE TRANSPORTER PROTEIN YJNA-RELATED"/>
    <property type="match status" value="1"/>
</dbReference>
<keyword evidence="5" id="KW-1003">Cell membrane</keyword>
<dbReference type="Pfam" id="PF01925">
    <property type="entry name" value="TauE"/>
    <property type="match status" value="2"/>
</dbReference>
<accession>A0A4U8YSF1</accession>
<feature type="transmembrane region" description="Helical" evidence="5">
    <location>
        <begin position="187"/>
        <end position="205"/>
    </location>
</feature>
<dbReference type="AlphaFoldDB" id="A0A4U8YSF1"/>
<evidence type="ECO:0000256" key="2">
    <source>
        <dbReference type="ARBA" id="ARBA00022692"/>
    </source>
</evidence>
<comment type="similarity">
    <text evidence="5">Belongs to the 4-toluene sulfonate uptake permease (TSUP) (TC 2.A.102) family.</text>
</comment>
<evidence type="ECO:0000313" key="6">
    <source>
        <dbReference type="EMBL" id="VFQ46437.1"/>
    </source>
</evidence>
<keyword evidence="2 5" id="KW-0812">Transmembrane</keyword>
<evidence type="ECO:0000256" key="1">
    <source>
        <dbReference type="ARBA" id="ARBA00004141"/>
    </source>
</evidence>
<sequence length="211" mass="22738">MSKNSFIPGFDFRLAILGFLVALFSAGIGIGGGTLLVSILTSFFGFDFKKAAGISLATIIPISFVGAVNHLILLPGPPTLRFYLLFIPACVCGTVLGGRMVQKHHTGWLKLAFALFLLVVSLRMLKICDFPFLIYTGLHALLLSHESFLVIPVGILIGMIAVLLGIGCGLLIVPFFVIVLQLDIHQAIPLSLTTMFFLSVSATLIHNKLNL</sequence>
<dbReference type="EMBL" id="CAADHO010000009">
    <property type="protein sequence ID" value="VFQ46437.1"/>
    <property type="molecule type" value="Genomic_DNA"/>
</dbReference>
<keyword evidence="4 5" id="KW-0472">Membrane</keyword>
<feature type="transmembrane region" description="Helical" evidence="5">
    <location>
        <begin position="52"/>
        <end position="74"/>
    </location>
</feature>
<gene>
    <name evidence="6" type="ORF">MSL71_41010</name>
</gene>
<keyword evidence="3 5" id="KW-1133">Transmembrane helix</keyword>